<evidence type="ECO:0000256" key="1">
    <source>
        <dbReference type="ARBA" id="ARBA00001452"/>
    </source>
</evidence>
<accession>A0A8H3UC31</accession>
<dbReference type="EMBL" id="WNWQ01000500">
    <property type="protein sequence ID" value="KAE9966898.1"/>
    <property type="molecule type" value="Genomic_DNA"/>
</dbReference>
<sequence>MRLHEVIAYLGAITLSGVLAIDLDINSQDSIRSAAKTVVNGVLSNYTGDQLGEIPGLFPSPYYWWSAGQVWDSLIDYWFLTGDQSHNNILSQALTWQASPDLNYMPPNQTRTLGNDDQSSWGLAAMTAAERSFPPMSAIGSYLTLAQNVFDTQVARWDDSTCAGGLRWQIYTFNSGYNYKNSLSNGQFMALSARLYRFTGNKTYADWAEKAYTWSATVGLISSQGMDIQCWYTSRNKNWQDRTNLLLAQITKTFASNSTKVLYEQACEPTGRCDIDQFFFKGMLARDLARTAQIAPFTADTINLILQESAKAAASVACTDGTKCFASWREEVPGSGDQDHTLGSQFSALQIIQQNLVGPGKALAAQNGTASTLISGGSASGNGTASVSAGLRSSATYGGVFVSVIVALGLGF</sequence>
<dbReference type="GO" id="GO:0009272">
    <property type="term" value="P:fungal-type cell wall biogenesis"/>
    <property type="evidence" value="ECO:0007669"/>
    <property type="project" value="TreeGrafter"/>
</dbReference>
<evidence type="ECO:0000256" key="2">
    <source>
        <dbReference type="ARBA" id="ARBA00009699"/>
    </source>
</evidence>
<evidence type="ECO:0000313" key="11">
    <source>
        <dbReference type="Proteomes" id="UP000433883"/>
    </source>
</evidence>
<gene>
    <name evidence="10" type="ORF">BLS_006755</name>
</gene>
<dbReference type="PANTHER" id="PTHR12145">
    <property type="entry name" value="MANNAN ENDO-1,6-ALPHA-MANNOSIDASE DCW1"/>
    <property type="match status" value="1"/>
</dbReference>
<evidence type="ECO:0000256" key="5">
    <source>
        <dbReference type="ARBA" id="ARBA00022801"/>
    </source>
</evidence>
<name>A0A8H3UC31_VENIN</name>
<evidence type="ECO:0000256" key="9">
    <source>
        <dbReference type="SAM" id="SignalP"/>
    </source>
</evidence>
<keyword evidence="7 8" id="KW-0326">Glycosidase</keyword>
<dbReference type="InterPro" id="IPR008928">
    <property type="entry name" value="6-hairpin_glycosidase_sf"/>
</dbReference>
<dbReference type="Proteomes" id="UP000433883">
    <property type="component" value="Unassembled WGS sequence"/>
</dbReference>
<evidence type="ECO:0000313" key="10">
    <source>
        <dbReference type="EMBL" id="KAE9966898.1"/>
    </source>
</evidence>
<dbReference type="InterPro" id="IPR005198">
    <property type="entry name" value="Glyco_hydro_76"/>
</dbReference>
<comment type="catalytic activity">
    <reaction evidence="1 8">
        <text>Random hydrolysis of (1-&gt;6)-alpha-D-mannosidic linkages in unbranched (1-&gt;6)-mannans.</text>
        <dbReference type="EC" id="3.2.1.101"/>
    </reaction>
</comment>
<dbReference type="GO" id="GO:0008496">
    <property type="term" value="F:mannan endo-1,6-alpha-mannosidase activity"/>
    <property type="evidence" value="ECO:0007669"/>
    <property type="project" value="UniProtKB-UniRule"/>
</dbReference>
<organism evidence="10 11">
    <name type="scientific">Venturia inaequalis</name>
    <name type="common">Apple scab fungus</name>
    <dbReference type="NCBI Taxonomy" id="5025"/>
    <lineage>
        <taxon>Eukaryota</taxon>
        <taxon>Fungi</taxon>
        <taxon>Dikarya</taxon>
        <taxon>Ascomycota</taxon>
        <taxon>Pezizomycotina</taxon>
        <taxon>Dothideomycetes</taxon>
        <taxon>Pleosporomycetidae</taxon>
        <taxon>Venturiales</taxon>
        <taxon>Venturiaceae</taxon>
        <taxon>Venturia</taxon>
    </lineage>
</organism>
<comment type="similarity">
    <text evidence="2 8">Belongs to the glycosyl hydrolase 76 family.</text>
</comment>
<keyword evidence="4 9" id="KW-0732">Signal</keyword>
<dbReference type="AlphaFoldDB" id="A0A8H3UC31"/>
<evidence type="ECO:0000256" key="7">
    <source>
        <dbReference type="ARBA" id="ARBA00023295"/>
    </source>
</evidence>
<dbReference type="Pfam" id="PF03663">
    <property type="entry name" value="Glyco_hydro_76"/>
    <property type="match status" value="2"/>
</dbReference>
<protein>
    <recommendedName>
        <fullName evidence="3 8">Mannan endo-1,6-alpha-mannosidase</fullName>
        <ecNumber evidence="3 8">3.2.1.101</ecNumber>
    </recommendedName>
</protein>
<dbReference type="PIRSF" id="PIRSF016302">
    <property type="entry name" value="Man_a_manosd"/>
    <property type="match status" value="1"/>
</dbReference>
<feature type="chain" id="PRO_5034866820" description="Mannan endo-1,6-alpha-mannosidase" evidence="9">
    <location>
        <begin position="21"/>
        <end position="412"/>
    </location>
</feature>
<dbReference type="SUPFAM" id="SSF48208">
    <property type="entry name" value="Six-hairpin glycosidases"/>
    <property type="match status" value="1"/>
</dbReference>
<dbReference type="PANTHER" id="PTHR12145:SF36">
    <property type="entry name" value="MANNAN ENDO-1,6-ALPHA-MANNOSIDASE DCW1"/>
    <property type="match status" value="1"/>
</dbReference>
<evidence type="ECO:0000256" key="3">
    <source>
        <dbReference type="ARBA" id="ARBA00012350"/>
    </source>
</evidence>
<proteinExistence type="inferred from homology"/>
<dbReference type="Gene3D" id="1.50.10.20">
    <property type="match status" value="1"/>
</dbReference>
<evidence type="ECO:0000256" key="4">
    <source>
        <dbReference type="ARBA" id="ARBA00022729"/>
    </source>
</evidence>
<keyword evidence="5 8" id="KW-0378">Hydrolase</keyword>
<evidence type="ECO:0000256" key="8">
    <source>
        <dbReference type="PIRNR" id="PIRNR016302"/>
    </source>
</evidence>
<feature type="signal peptide" evidence="9">
    <location>
        <begin position="1"/>
        <end position="20"/>
    </location>
</feature>
<keyword evidence="6" id="KW-0325">Glycoprotein</keyword>
<dbReference type="GO" id="GO:0016052">
    <property type="term" value="P:carbohydrate catabolic process"/>
    <property type="evidence" value="ECO:0007669"/>
    <property type="project" value="InterPro"/>
</dbReference>
<dbReference type="EC" id="3.2.1.101" evidence="3 8"/>
<comment type="caution">
    <text evidence="10">The sequence shown here is derived from an EMBL/GenBank/DDBJ whole genome shotgun (WGS) entry which is preliminary data.</text>
</comment>
<reference evidence="10 11" key="1">
    <citation type="submission" date="2019-11" db="EMBL/GenBank/DDBJ databases">
        <title>Venturia inaequalis Genome Resource.</title>
        <authorList>
            <person name="Lichtner F.J."/>
        </authorList>
    </citation>
    <scope>NUCLEOTIDE SEQUENCE [LARGE SCALE GENOMIC DNA]</scope>
    <source>
        <strain evidence="10">Bline_iso_100314</strain>
    </source>
</reference>
<dbReference type="InterPro" id="IPR014480">
    <property type="entry name" value="Mannan-1_6-alpha_mannosidase"/>
</dbReference>
<evidence type="ECO:0000256" key="6">
    <source>
        <dbReference type="ARBA" id="ARBA00023180"/>
    </source>
</evidence>